<feature type="signal peptide" evidence="2">
    <location>
        <begin position="1"/>
        <end position="16"/>
    </location>
</feature>
<proteinExistence type="predicted"/>
<sequence length="82" mass="9671">MWTLLPLLPGCVGASASEVAHCTLRPPSPIFYVFLFAVFPICRLPWWRRRRSKGLRAPPCRFACLWHLRLRNKRGWLPIHFE</sequence>
<feature type="transmembrane region" description="Helical" evidence="1">
    <location>
        <begin position="29"/>
        <end position="46"/>
    </location>
</feature>
<protein>
    <recommendedName>
        <fullName evidence="4">Secreted protein</fullName>
    </recommendedName>
</protein>
<evidence type="ECO:0008006" key="4">
    <source>
        <dbReference type="Google" id="ProtNLM"/>
    </source>
</evidence>
<dbReference type="EMBL" id="GEGO01004629">
    <property type="protein sequence ID" value="JAR90775.1"/>
    <property type="molecule type" value="Transcribed_RNA"/>
</dbReference>
<accession>A0A147BKB8</accession>
<keyword evidence="1" id="KW-0472">Membrane</keyword>
<organism evidence="3">
    <name type="scientific">Ixodes ricinus</name>
    <name type="common">Common tick</name>
    <name type="synonym">Acarus ricinus</name>
    <dbReference type="NCBI Taxonomy" id="34613"/>
    <lineage>
        <taxon>Eukaryota</taxon>
        <taxon>Metazoa</taxon>
        <taxon>Ecdysozoa</taxon>
        <taxon>Arthropoda</taxon>
        <taxon>Chelicerata</taxon>
        <taxon>Arachnida</taxon>
        <taxon>Acari</taxon>
        <taxon>Parasitiformes</taxon>
        <taxon>Ixodida</taxon>
        <taxon>Ixodoidea</taxon>
        <taxon>Ixodidae</taxon>
        <taxon>Ixodinae</taxon>
        <taxon>Ixodes</taxon>
    </lineage>
</organism>
<dbReference type="AlphaFoldDB" id="A0A147BKB8"/>
<evidence type="ECO:0000313" key="3">
    <source>
        <dbReference type="EMBL" id="JAR90775.1"/>
    </source>
</evidence>
<evidence type="ECO:0000256" key="2">
    <source>
        <dbReference type="SAM" id="SignalP"/>
    </source>
</evidence>
<keyword evidence="1" id="KW-1133">Transmembrane helix</keyword>
<feature type="chain" id="PRO_5007542491" description="Secreted protein" evidence="2">
    <location>
        <begin position="17"/>
        <end position="82"/>
    </location>
</feature>
<reference evidence="3" key="1">
    <citation type="journal article" date="2018" name="PLoS Negl. Trop. Dis.">
        <title>Sialome diversity of ticks revealed by RNAseq of single tick salivary glands.</title>
        <authorList>
            <person name="Perner J."/>
            <person name="Kropackova S."/>
            <person name="Kopacek P."/>
            <person name="Ribeiro J.M."/>
        </authorList>
    </citation>
    <scope>NUCLEOTIDE SEQUENCE</scope>
    <source>
        <strain evidence="3">Siblings of single egg batch collected in Ceske Budejovice</strain>
        <tissue evidence="3">Salivary glands</tissue>
    </source>
</reference>
<evidence type="ECO:0000256" key="1">
    <source>
        <dbReference type="SAM" id="Phobius"/>
    </source>
</evidence>
<keyword evidence="2" id="KW-0732">Signal</keyword>
<name>A0A147BKB8_IXORI</name>
<keyword evidence="1" id="KW-0812">Transmembrane</keyword>